<keyword evidence="2" id="KW-0521">NADP</keyword>
<reference evidence="6 7" key="1">
    <citation type="submission" date="2014-07" db="EMBL/GenBank/DDBJ databases">
        <title>Epilithonimonas lactis LMG 22401 Genome.</title>
        <authorList>
            <person name="Pipes S.E."/>
            <person name="Stropko S.J."/>
        </authorList>
    </citation>
    <scope>NUCLEOTIDE SEQUENCE [LARGE SCALE GENOMIC DNA]</scope>
    <source>
        <strain evidence="6 7">LMG 24401</strain>
    </source>
</reference>
<accession>A0A085BKT1</accession>
<dbReference type="EMBL" id="JPLY01000006">
    <property type="protein sequence ID" value="KFC18591.1"/>
    <property type="molecule type" value="Genomic_DNA"/>
</dbReference>
<name>A0A085BKT1_9FLAO</name>
<keyword evidence="4" id="KW-1133">Transmembrane helix</keyword>
<dbReference type="GO" id="GO:0016491">
    <property type="term" value="F:oxidoreductase activity"/>
    <property type="evidence" value="ECO:0007669"/>
    <property type="project" value="UniProtKB-KW"/>
</dbReference>
<evidence type="ECO:0000313" key="5">
    <source>
        <dbReference type="EMBL" id="KFC18591.1"/>
    </source>
</evidence>
<keyword evidence="3" id="KW-0560">Oxidoreductase</keyword>
<dbReference type="OrthoDB" id="335726at2"/>
<evidence type="ECO:0000256" key="2">
    <source>
        <dbReference type="ARBA" id="ARBA00022857"/>
    </source>
</evidence>
<dbReference type="SUPFAM" id="SSF51735">
    <property type="entry name" value="NAD(P)-binding Rossmann-fold domains"/>
    <property type="match status" value="1"/>
</dbReference>
<dbReference type="AlphaFoldDB" id="A0A085BKT1"/>
<dbReference type="InterPro" id="IPR036291">
    <property type="entry name" value="NAD(P)-bd_dom_sf"/>
</dbReference>
<dbReference type="eggNOG" id="COG0300">
    <property type="taxonomic scope" value="Bacteria"/>
</dbReference>
<comment type="caution">
    <text evidence="6">The sequence shown here is derived from an EMBL/GenBank/DDBJ whole genome shotgun (WGS) entry which is preliminary data.</text>
</comment>
<dbReference type="PRINTS" id="PR00081">
    <property type="entry name" value="GDHRDH"/>
</dbReference>
<organism evidence="6 7">
    <name type="scientific">Epilithonimonas lactis</name>
    <dbReference type="NCBI Taxonomy" id="421072"/>
    <lineage>
        <taxon>Bacteria</taxon>
        <taxon>Pseudomonadati</taxon>
        <taxon>Bacteroidota</taxon>
        <taxon>Flavobacteriia</taxon>
        <taxon>Flavobacteriales</taxon>
        <taxon>Weeksellaceae</taxon>
        <taxon>Chryseobacterium group</taxon>
        <taxon>Epilithonimonas</taxon>
    </lineage>
</organism>
<evidence type="ECO:0000256" key="3">
    <source>
        <dbReference type="ARBA" id="ARBA00023002"/>
    </source>
</evidence>
<dbReference type="EMBL" id="JPLY01000001">
    <property type="protein sequence ID" value="KFC23076.1"/>
    <property type="molecule type" value="Genomic_DNA"/>
</dbReference>
<evidence type="ECO:0000256" key="4">
    <source>
        <dbReference type="SAM" id="Phobius"/>
    </source>
</evidence>
<gene>
    <name evidence="6" type="ORF">IO89_00225</name>
    <name evidence="5" type="ORF">IO89_17215</name>
</gene>
<proteinExistence type="inferred from homology"/>
<comment type="similarity">
    <text evidence="1">Belongs to the short-chain dehydrogenases/reductases (SDR) family.</text>
</comment>
<keyword evidence="7" id="KW-1185">Reference proteome</keyword>
<dbReference type="PANTHER" id="PTHR43391:SF14">
    <property type="entry name" value="DEHYDROGENASE_REDUCTASE SDR FAMILY PROTEIN 7-LIKE"/>
    <property type="match status" value="1"/>
</dbReference>
<dbReference type="InterPro" id="IPR020904">
    <property type="entry name" value="Sc_DH/Rdtase_CS"/>
</dbReference>
<dbReference type="Gene3D" id="3.40.50.720">
    <property type="entry name" value="NAD(P)-binding Rossmann-like Domain"/>
    <property type="match status" value="1"/>
</dbReference>
<keyword evidence="4" id="KW-0812">Transmembrane</keyword>
<dbReference type="InterPro" id="IPR002347">
    <property type="entry name" value="SDR_fam"/>
</dbReference>
<dbReference type="Proteomes" id="UP000028623">
    <property type="component" value="Unassembled WGS sequence"/>
</dbReference>
<protein>
    <submittedName>
        <fullName evidence="6">3-oxoacyl-ACP reductase</fullName>
    </submittedName>
</protein>
<evidence type="ECO:0000313" key="6">
    <source>
        <dbReference type="EMBL" id="KFC23076.1"/>
    </source>
</evidence>
<dbReference type="PANTHER" id="PTHR43391">
    <property type="entry name" value="RETINOL DEHYDROGENASE-RELATED"/>
    <property type="match status" value="1"/>
</dbReference>
<feature type="transmembrane region" description="Helical" evidence="4">
    <location>
        <begin position="214"/>
        <end position="231"/>
    </location>
</feature>
<sequence>MIILGSNSEVAQAFVEECLAKGEKFQTIYLLSSNPETTEKFAGHIQVKFFQHSEIIPLDLMNDIDYKTLETINSDVLFCATGYLGLGTEEGLYDDENTERIIDVNYAKLVPVLNLFAKKMESKRAGTMIVLSSVAGERGRQSNFIYGSAKAALTAYLSGLRNYLFDKKVHVLTVKPGFMDTKMTEGLPLNPALTASPKKAAEGIYKAFKNKKNVAYVLPIWAIIMLIIRNIPEFIFKKLKL</sequence>
<keyword evidence="4" id="KW-0472">Membrane</keyword>
<dbReference type="STRING" id="421072.SAMN04488097_2840"/>
<evidence type="ECO:0000313" key="7">
    <source>
        <dbReference type="Proteomes" id="UP000028623"/>
    </source>
</evidence>
<dbReference type="PROSITE" id="PS00061">
    <property type="entry name" value="ADH_SHORT"/>
    <property type="match status" value="1"/>
</dbReference>
<evidence type="ECO:0000256" key="1">
    <source>
        <dbReference type="ARBA" id="ARBA00006484"/>
    </source>
</evidence>
<dbReference type="Pfam" id="PF00106">
    <property type="entry name" value="adh_short"/>
    <property type="match status" value="1"/>
</dbReference>
<dbReference type="RefSeq" id="WP_034972733.1">
    <property type="nucleotide sequence ID" value="NZ_FOFI01000003.1"/>
</dbReference>